<dbReference type="Gene3D" id="1.10.10.10">
    <property type="entry name" value="Winged helix-like DNA-binding domain superfamily/Winged helix DNA-binding domain"/>
    <property type="match status" value="1"/>
</dbReference>
<evidence type="ECO:0000259" key="4">
    <source>
        <dbReference type="PROSITE" id="PS50956"/>
    </source>
</evidence>
<gene>
    <name evidence="5" type="ORF">ACFQXB_11415</name>
</gene>
<name>A0ABW2UKS0_9RHOB</name>
<reference evidence="6" key="1">
    <citation type="journal article" date="2019" name="Int. J. Syst. Evol. Microbiol.">
        <title>The Global Catalogue of Microorganisms (GCM) 10K type strain sequencing project: providing services to taxonomists for standard genome sequencing and annotation.</title>
        <authorList>
            <consortium name="The Broad Institute Genomics Platform"/>
            <consortium name="The Broad Institute Genome Sequencing Center for Infectious Disease"/>
            <person name="Wu L."/>
            <person name="Ma J."/>
        </authorList>
    </citation>
    <scope>NUCLEOTIDE SEQUENCE [LARGE SCALE GENOMIC DNA]</scope>
    <source>
        <strain evidence="6">CGMCC 1.12750</strain>
    </source>
</reference>
<keyword evidence="3" id="KW-0804">Transcription</keyword>
<dbReference type="PRINTS" id="PR00033">
    <property type="entry name" value="HTHASNC"/>
</dbReference>
<comment type="caution">
    <text evidence="5">The sequence shown here is derived from an EMBL/GenBank/DDBJ whole genome shotgun (WGS) entry which is preliminary data.</text>
</comment>
<dbReference type="SMART" id="SM00344">
    <property type="entry name" value="HTH_ASNC"/>
    <property type="match status" value="1"/>
</dbReference>
<evidence type="ECO:0000256" key="3">
    <source>
        <dbReference type="ARBA" id="ARBA00023163"/>
    </source>
</evidence>
<dbReference type="InterPro" id="IPR019888">
    <property type="entry name" value="Tscrpt_reg_AsnC-like"/>
</dbReference>
<dbReference type="RefSeq" id="WP_377403507.1">
    <property type="nucleotide sequence ID" value="NZ_JBHTFQ010000005.1"/>
</dbReference>
<dbReference type="Pfam" id="PF01037">
    <property type="entry name" value="AsnC_trans_reg"/>
    <property type="match status" value="1"/>
</dbReference>
<evidence type="ECO:0000313" key="5">
    <source>
        <dbReference type="EMBL" id="MFC7704803.1"/>
    </source>
</evidence>
<protein>
    <submittedName>
        <fullName evidence="5">Lrp/AsnC family transcriptional regulator</fullName>
    </submittedName>
</protein>
<evidence type="ECO:0000256" key="2">
    <source>
        <dbReference type="ARBA" id="ARBA00023125"/>
    </source>
</evidence>
<keyword evidence="1" id="KW-0805">Transcription regulation</keyword>
<dbReference type="Proteomes" id="UP001596516">
    <property type="component" value="Unassembled WGS sequence"/>
</dbReference>
<dbReference type="InterPro" id="IPR036390">
    <property type="entry name" value="WH_DNA-bd_sf"/>
</dbReference>
<dbReference type="PANTHER" id="PTHR30154:SF46">
    <property type="entry name" value="TRANSCRIPTIONAL REGULATORY PROTEIN"/>
    <property type="match status" value="1"/>
</dbReference>
<sequence>MHEMALDSFDHAILRALQADAALTNAELGVLVNLSASQCSRRRQALERAGVIEGYGARINGAALGFGLRAITRVNLRAHSESDDDAFAAFLRSHDQVISAHSVSGDADYVLEIYVRDLADFAAFIHRHLLPHPQVLQVRSEIVLQTTKAAAPVPLDMLQPRPR</sequence>
<dbReference type="PANTHER" id="PTHR30154">
    <property type="entry name" value="LEUCINE-RESPONSIVE REGULATORY PROTEIN"/>
    <property type="match status" value="1"/>
</dbReference>
<evidence type="ECO:0000256" key="1">
    <source>
        <dbReference type="ARBA" id="ARBA00023015"/>
    </source>
</evidence>
<dbReference type="InterPro" id="IPR036388">
    <property type="entry name" value="WH-like_DNA-bd_sf"/>
</dbReference>
<dbReference type="Gene3D" id="3.30.70.920">
    <property type="match status" value="1"/>
</dbReference>
<keyword evidence="6" id="KW-1185">Reference proteome</keyword>
<dbReference type="Pfam" id="PF13404">
    <property type="entry name" value="HTH_AsnC-type"/>
    <property type="match status" value="1"/>
</dbReference>
<dbReference type="InterPro" id="IPR011008">
    <property type="entry name" value="Dimeric_a/b-barrel"/>
</dbReference>
<feature type="domain" description="HTH asnC-type" evidence="4">
    <location>
        <begin position="6"/>
        <end position="67"/>
    </location>
</feature>
<dbReference type="InterPro" id="IPR000485">
    <property type="entry name" value="AsnC-type_HTH_dom"/>
</dbReference>
<dbReference type="InterPro" id="IPR019887">
    <property type="entry name" value="Tscrpt_reg_AsnC/Lrp_C"/>
</dbReference>
<dbReference type="SUPFAM" id="SSF46785">
    <property type="entry name" value="Winged helix' DNA-binding domain"/>
    <property type="match status" value="1"/>
</dbReference>
<proteinExistence type="predicted"/>
<dbReference type="SUPFAM" id="SSF54909">
    <property type="entry name" value="Dimeric alpha+beta barrel"/>
    <property type="match status" value="1"/>
</dbReference>
<evidence type="ECO:0000313" key="6">
    <source>
        <dbReference type="Proteomes" id="UP001596516"/>
    </source>
</evidence>
<dbReference type="PROSITE" id="PS50956">
    <property type="entry name" value="HTH_ASNC_2"/>
    <property type="match status" value="1"/>
</dbReference>
<keyword evidence="2" id="KW-0238">DNA-binding</keyword>
<organism evidence="5 6">
    <name type="scientific">Plastorhodobacter daqingensis</name>
    <dbReference type="NCBI Taxonomy" id="1387281"/>
    <lineage>
        <taxon>Bacteria</taxon>
        <taxon>Pseudomonadati</taxon>
        <taxon>Pseudomonadota</taxon>
        <taxon>Alphaproteobacteria</taxon>
        <taxon>Rhodobacterales</taxon>
        <taxon>Paracoccaceae</taxon>
        <taxon>Plastorhodobacter</taxon>
    </lineage>
</organism>
<accession>A0ABW2UKS0</accession>
<dbReference type="EMBL" id="JBHTFQ010000005">
    <property type="protein sequence ID" value="MFC7704803.1"/>
    <property type="molecule type" value="Genomic_DNA"/>
</dbReference>